<keyword evidence="2" id="KW-1185">Reference proteome</keyword>
<dbReference type="STRING" id="765911.Thivi_2484"/>
<dbReference type="Gene3D" id="1.25.40.10">
    <property type="entry name" value="Tetratricopeptide repeat domain"/>
    <property type="match status" value="1"/>
</dbReference>
<accession>I3YBQ6</accession>
<evidence type="ECO:0000313" key="2">
    <source>
        <dbReference type="Proteomes" id="UP000006062"/>
    </source>
</evidence>
<dbReference type="eggNOG" id="COG0790">
    <property type="taxonomic scope" value="Bacteria"/>
</dbReference>
<sequence length="158" mass="17173">MLMSIAATMTLTGWSERTVWRRFAGHIVKNETSNRRSTIPFEAIAPHLCIALAPEDLPVLEQADAGDSDSQHAMALLFLSQGKPEGAIGWLELAAKHDDADAMNLLGICSVEGNGLPKDENLGIAWIAKAAALGHVISQRQMDFIHDRSETLNNLSSR</sequence>
<gene>
    <name evidence="1" type="ordered locus">Thivi_2484</name>
</gene>
<dbReference type="SMART" id="SM00671">
    <property type="entry name" value="SEL1"/>
    <property type="match status" value="2"/>
</dbReference>
<protein>
    <submittedName>
        <fullName evidence="1">Sel1 repeat protein</fullName>
    </submittedName>
</protein>
<organism evidence="1 2">
    <name type="scientific">Thiocystis violascens (strain ATCC 17096 / DSM 198 / 6111)</name>
    <name type="common">Chromatium violascens</name>
    <dbReference type="NCBI Taxonomy" id="765911"/>
    <lineage>
        <taxon>Bacteria</taxon>
        <taxon>Pseudomonadati</taxon>
        <taxon>Pseudomonadota</taxon>
        <taxon>Gammaproteobacteria</taxon>
        <taxon>Chromatiales</taxon>
        <taxon>Chromatiaceae</taxon>
        <taxon>Thiocystis</taxon>
    </lineage>
</organism>
<proteinExistence type="predicted"/>
<dbReference type="Pfam" id="PF08238">
    <property type="entry name" value="Sel1"/>
    <property type="match status" value="2"/>
</dbReference>
<dbReference type="EMBL" id="CP003154">
    <property type="protein sequence ID" value="AFL74424.1"/>
    <property type="molecule type" value="Genomic_DNA"/>
</dbReference>
<dbReference type="KEGG" id="tvi:Thivi_2484"/>
<dbReference type="Proteomes" id="UP000006062">
    <property type="component" value="Chromosome"/>
</dbReference>
<reference evidence="1 2" key="1">
    <citation type="submission" date="2012-06" db="EMBL/GenBank/DDBJ databases">
        <title>Complete sequence of Thiocystis violascens DSM 198.</title>
        <authorList>
            <consortium name="US DOE Joint Genome Institute"/>
            <person name="Lucas S."/>
            <person name="Han J."/>
            <person name="Lapidus A."/>
            <person name="Cheng J.-F."/>
            <person name="Goodwin L."/>
            <person name="Pitluck S."/>
            <person name="Peters L."/>
            <person name="Ovchinnikova G."/>
            <person name="Teshima H."/>
            <person name="Detter J.C."/>
            <person name="Han C."/>
            <person name="Tapia R."/>
            <person name="Land M."/>
            <person name="Hauser L."/>
            <person name="Kyrpides N."/>
            <person name="Ivanova N."/>
            <person name="Pagani I."/>
            <person name="Vogl K."/>
            <person name="Liu Z."/>
            <person name="Frigaard N.-U."/>
            <person name="Bryant D."/>
            <person name="Woyke T."/>
        </authorList>
    </citation>
    <scope>NUCLEOTIDE SEQUENCE [LARGE SCALE GENOMIC DNA]</scope>
    <source>
        <strain evidence="2">ATCC 17096 / DSM 198 / 6111</strain>
    </source>
</reference>
<dbReference type="HOGENOM" id="CLU_115370_0_0_6"/>
<dbReference type="SUPFAM" id="SSF81901">
    <property type="entry name" value="HCP-like"/>
    <property type="match status" value="1"/>
</dbReference>
<dbReference type="InterPro" id="IPR011990">
    <property type="entry name" value="TPR-like_helical_dom_sf"/>
</dbReference>
<evidence type="ECO:0000313" key="1">
    <source>
        <dbReference type="EMBL" id="AFL74424.1"/>
    </source>
</evidence>
<dbReference type="InterPro" id="IPR006597">
    <property type="entry name" value="Sel1-like"/>
</dbReference>
<dbReference type="RefSeq" id="WP_014778868.1">
    <property type="nucleotide sequence ID" value="NC_018012.1"/>
</dbReference>
<name>I3YBQ6_THIV6</name>
<dbReference type="OrthoDB" id="9792653at2"/>
<dbReference type="AlphaFoldDB" id="I3YBQ6"/>